<feature type="domain" description="Copper amine oxidase-like N-terminal" evidence="3">
    <location>
        <begin position="355"/>
        <end position="408"/>
    </location>
</feature>
<feature type="compositionally biased region" description="Low complexity" evidence="1">
    <location>
        <begin position="167"/>
        <end position="184"/>
    </location>
</feature>
<feature type="signal peptide" evidence="2">
    <location>
        <begin position="1"/>
        <end position="22"/>
    </location>
</feature>
<sequence>MVRKVSLLLSVLLAAAWFMALASAGAAAKPVVWGAVQKATYNNLKYGALIINSPLSDGGFSLASGSVVKKTDDADFVLTTFNEFGARGVAIVDEELSDTTKTVPSLTRDHAKMEAGTVYFIMTHDGGYAKIRLDRVTSSLVTFSYVTEKAESTAPQPNPQNTQLATDSKPSKPADSSPSVKSADTPPAKQPDGGPVPAKPNADNTNGDKPAANTPPPKSAQVGPLKFPIQWGETRKASYSGLKYGALTINNPLSDGGFSIFSGKTVSNTAEADFVITTFTEMGGRFVSKVNESLPEPTKSITIQKPDHQKAEQGSVYIVKLSNGQYAKLQLDRLTNNAVSISYVLQENNRARTASTVLLQAGSNTAAINDQNITLDNKAELIEDEMWVPLRFFTKVLGVELLWDPTEQIPYLKSGDNLLAMTLDDSMRASVDTTFKHMDKPDAVLALRLMVPLKRIAESFGFQVEIDGENGSASVVGLMETTEPQTDIAAADEIAPFIDKPIKLRIAGAVLWDRERIGSGGTIAHESGVLSPGAATASVLSIRADGTYSWTNNVMDGADLAGTWEASHYSEYPIVLHHGESGKDWYLGASGQGTWGGGDVILWDRSALSYNGDFE</sequence>
<dbReference type="Pfam" id="PF07833">
    <property type="entry name" value="Cu_amine_oxidN1"/>
    <property type="match status" value="1"/>
</dbReference>
<evidence type="ECO:0000313" key="4">
    <source>
        <dbReference type="EMBL" id="TBL72639.1"/>
    </source>
</evidence>
<dbReference type="OrthoDB" id="2649379at2"/>
<feature type="chain" id="PRO_5039687076" description="Copper amine oxidase-like N-terminal domain-containing protein" evidence="2">
    <location>
        <begin position="23"/>
        <end position="615"/>
    </location>
</feature>
<dbReference type="RefSeq" id="WP_131016827.1">
    <property type="nucleotide sequence ID" value="NZ_SIRE01000023.1"/>
</dbReference>
<feature type="compositionally biased region" description="Polar residues" evidence="1">
    <location>
        <begin position="153"/>
        <end position="166"/>
    </location>
</feature>
<evidence type="ECO:0000259" key="3">
    <source>
        <dbReference type="Pfam" id="PF07833"/>
    </source>
</evidence>
<comment type="caution">
    <text evidence="4">The sequence shown here is derived from an EMBL/GenBank/DDBJ whole genome shotgun (WGS) entry which is preliminary data.</text>
</comment>
<accession>A0A4Q9DKH1</accession>
<feature type="region of interest" description="Disordered" evidence="1">
    <location>
        <begin position="149"/>
        <end position="224"/>
    </location>
</feature>
<dbReference type="Proteomes" id="UP000293142">
    <property type="component" value="Unassembled WGS sequence"/>
</dbReference>
<name>A0A4Q9DKH1_9BACL</name>
<evidence type="ECO:0000313" key="5">
    <source>
        <dbReference type="Proteomes" id="UP000293142"/>
    </source>
</evidence>
<keyword evidence="5" id="KW-1185">Reference proteome</keyword>
<dbReference type="InterPro" id="IPR012854">
    <property type="entry name" value="Cu_amine_oxidase-like_N"/>
</dbReference>
<organism evidence="4 5">
    <name type="scientific">Paenibacillus thalictri</name>
    <dbReference type="NCBI Taxonomy" id="2527873"/>
    <lineage>
        <taxon>Bacteria</taxon>
        <taxon>Bacillati</taxon>
        <taxon>Bacillota</taxon>
        <taxon>Bacilli</taxon>
        <taxon>Bacillales</taxon>
        <taxon>Paenibacillaceae</taxon>
        <taxon>Paenibacillus</taxon>
    </lineage>
</organism>
<reference evidence="4 5" key="1">
    <citation type="submission" date="2019-02" db="EMBL/GenBank/DDBJ databases">
        <title>Paenibacillus sp. nov., isolated from surface-sterilized tissue of Thalictrum simplex L.</title>
        <authorList>
            <person name="Tuo L."/>
        </authorList>
    </citation>
    <scope>NUCLEOTIDE SEQUENCE [LARGE SCALE GENOMIC DNA]</scope>
    <source>
        <strain evidence="4 5">N2SHLJ1</strain>
    </source>
</reference>
<dbReference type="SUPFAM" id="SSF55383">
    <property type="entry name" value="Copper amine oxidase, domain N"/>
    <property type="match status" value="1"/>
</dbReference>
<evidence type="ECO:0000256" key="2">
    <source>
        <dbReference type="SAM" id="SignalP"/>
    </source>
</evidence>
<gene>
    <name evidence="4" type="ORF">EYB31_28200</name>
</gene>
<dbReference type="AlphaFoldDB" id="A0A4Q9DKH1"/>
<dbReference type="EMBL" id="SIRE01000023">
    <property type="protein sequence ID" value="TBL72639.1"/>
    <property type="molecule type" value="Genomic_DNA"/>
</dbReference>
<evidence type="ECO:0000256" key="1">
    <source>
        <dbReference type="SAM" id="MobiDB-lite"/>
    </source>
</evidence>
<proteinExistence type="predicted"/>
<protein>
    <recommendedName>
        <fullName evidence="3">Copper amine oxidase-like N-terminal domain-containing protein</fullName>
    </recommendedName>
</protein>
<dbReference type="Gene3D" id="3.30.457.10">
    <property type="entry name" value="Copper amine oxidase-like, N-terminal domain"/>
    <property type="match status" value="1"/>
</dbReference>
<dbReference type="InterPro" id="IPR036582">
    <property type="entry name" value="Mao_N_sf"/>
</dbReference>
<keyword evidence="2" id="KW-0732">Signal</keyword>